<proteinExistence type="predicted"/>
<keyword evidence="2" id="KW-0808">Transferase</keyword>
<accession>H1S191</accession>
<feature type="transmembrane region" description="Helical" evidence="1">
    <location>
        <begin position="72"/>
        <end position="91"/>
    </location>
</feature>
<comment type="caution">
    <text evidence="2">The sequence shown here is derived from an EMBL/GenBank/DDBJ whole genome shotgun (WGS) entry which is preliminary data.</text>
</comment>
<name>H1S191_9BURK</name>
<feature type="transmembrane region" description="Helical" evidence="1">
    <location>
        <begin position="45"/>
        <end position="66"/>
    </location>
</feature>
<keyword evidence="2" id="KW-0489">Methyltransferase</keyword>
<dbReference type="GO" id="GO:0008168">
    <property type="term" value="F:methyltransferase activity"/>
    <property type="evidence" value="ECO:0007669"/>
    <property type="project" value="UniProtKB-KW"/>
</dbReference>
<keyword evidence="1" id="KW-0472">Membrane</keyword>
<evidence type="ECO:0000256" key="1">
    <source>
        <dbReference type="SAM" id="Phobius"/>
    </source>
</evidence>
<organism evidence="2 3">
    <name type="scientific">Cupriavidus basilensis OR16</name>
    <dbReference type="NCBI Taxonomy" id="1127483"/>
    <lineage>
        <taxon>Bacteria</taxon>
        <taxon>Pseudomonadati</taxon>
        <taxon>Pseudomonadota</taxon>
        <taxon>Betaproteobacteria</taxon>
        <taxon>Burkholderiales</taxon>
        <taxon>Burkholderiaceae</taxon>
        <taxon>Cupriavidus</taxon>
    </lineage>
</organism>
<protein>
    <submittedName>
        <fullName evidence="2">Isoprenylcysteine carboxyl methyltransferase</fullName>
    </submittedName>
</protein>
<dbReference type="Pfam" id="PF06966">
    <property type="entry name" value="DUF1295"/>
    <property type="match status" value="1"/>
</dbReference>
<evidence type="ECO:0000313" key="3">
    <source>
        <dbReference type="Proteomes" id="UP000005808"/>
    </source>
</evidence>
<reference evidence="2 3" key="1">
    <citation type="journal article" date="2012" name="J. Bacteriol.">
        <title>De Novo Genome Project of Cupriavidus basilensis OR16.</title>
        <authorList>
            <person name="Cserhati M."/>
            <person name="Kriszt B."/>
            <person name="Szoboszlay S."/>
            <person name="Toth A."/>
            <person name="Szabo I."/>
            <person name="Tancsics A."/>
            <person name="Nagy I."/>
            <person name="Horvath B."/>
            <person name="Nagy I."/>
            <person name="Kukolya J."/>
        </authorList>
    </citation>
    <scope>NUCLEOTIDE SEQUENCE [LARGE SCALE GENOMIC DNA]</scope>
    <source>
        <strain evidence="2 3">OR16</strain>
    </source>
</reference>
<dbReference type="Gene3D" id="1.20.120.1630">
    <property type="match status" value="1"/>
</dbReference>
<dbReference type="EMBL" id="AHJE01000016">
    <property type="protein sequence ID" value="EHP43704.1"/>
    <property type="molecule type" value="Genomic_DNA"/>
</dbReference>
<dbReference type="PATRIC" id="fig|1127483.3.peg.1264"/>
<dbReference type="AlphaFoldDB" id="H1S191"/>
<dbReference type="GO" id="GO:0032259">
    <property type="term" value="P:methylation"/>
    <property type="evidence" value="ECO:0007669"/>
    <property type="project" value="UniProtKB-KW"/>
</dbReference>
<sequence>MHNDSDAKSRSVNGVKGVKGVNTRNTGGFIAGFIQPQVREMVIEVSARLCVVLLLSVFAYSAYMQWRLAPERITLLLLVVATLLTVGLSLFARIPEKRDMRPLSFAMSVGGSFYYLGIELDPGVRLVPETVGATLEIAGILFQLFAKLSLRGSFGILPANRGVVSRGAYRLVRHPIYLSYVVTDLGFLLANFGWRNALIYGGLYALQTGRIFREEQLLGQDPAYRAYQANVRYRVIPGVF</sequence>
<feature type="transmembrane region" description="Helical" evidence="1">
    <location>
        <begin position="171"/>
        <end position="194"/>
    </location>
</feature>
<dbReference type="Proteomes" id="UP000005808">
    <property type="component" value="Unassembled WGS sequence"/>
</dbReference>
<gene>
    <name evidence="2" type="ORF">OR16_06334</name>
</gene>
<keyword evidence="1" id="KW-0812">Transmembrane</keyword>
<dbReference type="InterPro" id="IPR010721">
    <property type="entry name" value="UstE-like"/>
</dbReference>
<keyword evidence="1" id="KW-1133">Transmembrane helix</keyword>
<evidence type="ECO:0000313" key="2">
    <source>
        <dbReference type="EMBL" id="EHP43704.1"/>
    </source>
</evidence>